<name>A0A6P6ITA1_CARAU</name>
<protein>
    <submittedName>
        <fullName evidence="4">Zinc finger MYM-type protein 1-like</fullName>
    </submittedName>
</protein>
<feature type="region of interest" description="Disordered" evidence="1">
    <location>
        <begin position="600"/>
        <end position="621"/>
    </location>
</feature>
<reference evidence="4" key="1">
    <citation type="submission" date="2025-08" db="UniProtKB">
        <authorList>
            <consortium name="RefSeq"/>
        </authorList>
    </citation>
    <scope>IDENTIFICATION</scope>
    <source>
        <strain evidence="4">Wakin</strain>
        <tissue evidence="4">Muscle</tissue>
    </source>
</reference>
<dbReference type="PANTHER" id="PTHR45749:SF21">
    <property type="entry name" value="DUF4371 DOMAIN-CONTAINING PROTEIN"/>
    <property type="match status" value="1"/>
</dbReference>
<feature type="compositionally biased region" description="Acidic residues" evidence="1">
    <location>
        <begin position="84"/>
        <end position="96"/>
    </location>
</feature>
<sequence length="797" mass="88987">MTAIACWLNSVVRSGKIPPKPRCAEVTETVLLGSCSGREASGEAGSQVTETVLLGSSSGREASGEAGSQDADPSVDSNRQSNCESDDIEEQSDNNEEQCRTGDILDFDIKPNQPHPKNIAVQKLSNRVLHFQENWYKQYPWLHYSPTVKGILCFYCVKTYTIKKNTLSKKADPAFSSKGFSNWKNALVSFERHQNSKSHHHAVTVSAQEANPVDSQLSSAWAKQQDNARHCLQNIVSSVQYLARQGLALRGHETQDGNLFQLLKFKAKDDASLSSWLSRCHDYTSPPVQNEILQLLGNCIVRSIAVSIQSLPVLQYSLIIDGTQDVSGVEQESICFRYVDHDLIPQEVFVGLYEVPGTTGVEIARVAADVLLRLNIPMSCLRGQTYDGAANMSGRHSGAQAELKRQQPLALHVHCGSHCLNLITQSACLASPVIRDALQWVHELGTLSHQSGKFKALFSAVAAGSERQSISLRPLCPTRWTVRGKAIRAVLSQYESVLSSLEEMASNGSNTGVRANGLRERFEKGKTVLGLFLALEVIVELECLNKSLQKRTETIAGMRRSIDCVRSTLIGKRNEDSFQEVFQKAVAMVDSLGMESIQIPHQRQPPKRYTGGASQHTPKSAEEHYRTEFYKMIDCVDAQLQDRFFNQPDLDVLQKLEEILLTGKVNDIVDHYPELNRDNLKVQLAMFRTKNTFKSSTEVANIMRGMAIEVRGLFDQVETLVRLLLVIPVSSAEAERSFSALRRLKTWLRSTMAQVRLNSIAVCHVHQDKLDKVDVKQICQQFISVNDRRRHVFGYFK</sequence>
<feature type="compositionally biased region" description="Low complexity" evidence="1">
    <location>
        <begin position="55"/>
        <end position="68"/>
    </location>
</feature>
<evidence type="ECO:0000259" key="2">
    <source>
        <dbReference type="SMART" id="SM00597"/>
    </source>
</evidence>
<gene>
    <name evidence="4" type="primary">LOC113037907</name>
</gene>
<dbReference type="InterPro" id="IPR008906">
    <property type="entry name" value="HATC_C_dom"/>
</dbReference>
<dbReference type="SUPFAM" id="SSF53098">
    <property type="entry name" value="Ribonuclease H-like"/>
    <property type="match status" value="1"/>
</dbReference>
<evidence type="ECO:0000313" key="3">
    <source>
        <dbReference type="Proteomes" id="UP000515129"/>
    </source>
</evidence>
<evidence type="ECO:0000313" key="4">
    <source>
        <dbReference type="RefSeq" id="XP_026051014.1"/>
    </source>
</evidence>
<dbReference type="KEGG" id="caua:113037907"/>
<keyword evidence="3" id="KW-1185">Reference proteome</keyword>
<accession>A0A6P6ITA1</accession>
<dbReference type="GeneID" id="113037907"/>
<dbReference type="Proteomes" id="UP000515129">
    <property type="component" value="Chromosome 20"/>
</dbReference>
<dbReference type="Pfam" id="PF05699">
    <property type="entry name" value="Dimer_Tnp_hAT"/>
    <property type="match status" value="1"/>
</dbReference>
<dbReference type="InterPro" id="IPR006580">
    <property type="entry name" value="Znf_TTF"/>
</dbReference>
<organism evidence="3 4">
    <name type="scientific">Carassius auratus</name>
    <name type="common">Goldfish</name>
    <dbReference type="NCBI Taxonomy" id="7957"/>
    <lineage>
        <taxon>Eukaryota</taxon>
        <taxon>Metazoa</taxon>
        <taxon>Chordata</taxon>
        <taxon>Craniata</taxon>
        <taxon>Vertebrata</taxon>
        <taxon>Euteleostomi</taxon>
        <taxon>Actinopterygii</taxon>
        <taxon>Neopterygii</taxon>
        <taxon>Teleostei</taxon>
        <taxon>Ostariophysi</taxon>
        <taxon>Cypriniformes</taxon>
        <taxon>Cyprinidae</taxon>
        <taxon>Cyprininae</taxon>
        <taxon>Carassius</taxon>
    </lineage>
</organism>
<dbReference type="AlphaFoldDB" id="A0A6P6ITA1"/>
<dbReference type="RefSeq" id="XP_026051014.1">
    <property type="nucleotide sequence ID" value="XM_026195229.1"/>
</dbReference>
<feature type="domain" description="TTF-type" evidence="2">
    <location>
        <begin position="127"/>
        <end position="226"/>
    </location>
</feature>
<dbReference type="Pfam" id="PF14291">
    <property type="entry name" value="DUF4371"/>
    <property type="match status" value="1"/>
</dbReference>
<evidence type="ECO:0000256" key="1">
    <source>
        <dbReference type="SAM" id="MobiDB-lite"/>
    </source>
</evidence>
<proteinExistence type="predicted"/>
<dbReference type="InterPro" id="IPR025398">
    <property type="entry name" value="DUF4371"/>
</dbReference>
<dbReference type="OrthoDB" id="10063194at2759"/>
<dbReference type="SMART" id="SM00597">
    <property type="entry name" value="ZnF_TTF"/>
    <property type="match status" value="1"/>
</dbReference>
<feature type="region of interest" description="Disordered" evidence="1">
    <location>
        <begin position="54"/>
        <end position="98"/>
    </location>
</feature>
<dbReference type="InterPro" id="IPR012337">
    <property type="entry name" value="RNaseH-like_sf"/>
</dbReference>
<dbReference type="GO" id="GO:0046983">
    <property type="term" value="F:protein dimerization activity"/>
    <property type="evidence" value="ECO:0007669"/>
    <property type="project" value="InterPro"/>
</dbReference>
<dbReference type="PANTHER" id="PTHR45749">
    <property type="match status" value="1"/>
</dbReference>